<feature type="transmembrane region" description="Helical" evidence="2">
    <location>
        <begin position="232"/>
        <end position="253"/>
    </location>
</feature>
<evidence type="ECO:0000256" key="2">
    <source>
        <dbReference type="SAM" id="Phobius"/>
    </source>
</evidence>
<keyword evidence="2" id="KW-1133">Transmembrane helix</keyword>
<dbReference type="Ensembl" id="ENSAPLT00020014154.1">
    <property type="protein sequence ID" value="ENSAPLP00020013143.1"/>
    <property type="gene ID" value="ENSAPLG00020009635.1"/>
</dbReference>
<dbReference type="InterPro" id="IPR036179">
    <property type="entry name" value="Ig-like_dom_sf"/>
</dbReference>
<keyword evidence="3" id="KW-0732">Signal</keyword>
<sequence length="338" mass="35860">MAPLGFSCTKALLATGLLLLWLAPATLLEVQQPQPVLFVEPSTPVAISCILDETQDGRGNVFWYWRLHGERPQVILSCLQVQGEFSCKYTKGRAVLHIAVARTNHTGLYLCAYYINSRLKFGNGTALIVGDSWRAQSWVRVLAPQDSPSDPPGLVCAVGNASGPVLVSWPGGPRPQQVLGLGGSTELLISPAGIAGGTGGLCEVRFNASSPPIRRSVELHGAKGDACTTPSAVARALLLLGLILGICCLLHAWRGKETHLCPRQDSSPELQTLLQAQQQQVRPCGPPGVPIRGGGHTRSTAHTASHGHRAAVDGPGEPHWGWGQGWGRSDGVGARRES</sequence>
<feature type="region of interest" description="Disordered" evidence="1">
    <location>
        <begin position="294"/>
        <end position="338"/>
    </location>
</feature>
<reference evidence="5" key="3">
    <citation type="submission" date="2025-09" db="UniProtKB">
        <authorList>
            <consortium name="Ensembl"/>
        </authorList>
    </citation>
    <scope>IDENTIFICATION</scope>
</reference>
<protein>
    <recommendedName>
        <fullName evidence="4">Ig-like domain-containing protein</fullName>
    </recommendedName>
</protein>
<organism evidence="5 6">
    <name type="scientific">Anas platyrhynchos</name>
    <name type="common">Mallard</name>
    <name type="synonym">Anas boschas</name>
    <dbReference type="NCBI Taxonomy" id="8839"/>
    <lineage>
        <taxon>Eukaryota</taxon>
        <taxon>Metazoa</taxon>
        <taxon>Chordata</taxon>
        <taxon>Craniata</taxon>
        <taxon>Vertebrata</taxon>
        <taxon>Euteleostomi</taxon>
        <taxon>Archelosauria</taxon>
        <taxon>Archosauria</taxon>
        <taxon>Dinosauria</taxon>
        <taxon>Saurischia</taxon>
        <taxon>Theropoda</taxon>
        <taxon>Coelurosauria</taxon>
        <taxon>Aves</taxon>
        <taxon>Neognathae</taxon>
        <taxon>Galloanserae</taxon>
        <taxon>Anseriformes</taxon>
        <taxon>Anatidae</taxon>
        <taxon>Anatinae</taxon>
        <taxon>Anas</taxon>
    </lineage>
</organism>
<feature type="signal peptide" evidence="3">
    <location>
        <begin position="1"/>
        <end position="28"/>
    </location>
</feature>
<feature type="domain" description="Ig-like" evidence="4">
    <location>
        <begin position="24"/>
        <end position="111"/>
    </location>
</feature>
<name>A0A8B9SYN5_ANAPL</name>
<evidence type="ECO:0000256" key="3">
    <source>
        <dbReference type="SAM" id="SignalP"/>
    </source>
</evidence>
<dbReference type="SUPFAM" id="SSF48726">
    <property type="entry name" value="Immunoglobulin"/>
    <property type="match status" value="1"/>
</dbReference>
<evidence type="ECO:0000256" key="1">
    <source>
        <dbReference type="SAM" id="MobiDB-lite"/>
    </source>
</evidence>
<evidence type="ECO:0000313" key="5">
    <source>
        <dbReference type="Ensembl" id="ENSAPLP00020013143.1"/>
    </source>
</evidence>
<reference evidence="5" key="2">
    <citation type="submission" date="2025-08" db="UniProtKB">
        <authorList>
            <consortium name="Ensembl"/>
        </authorList>
    </citation>
    <scope>IDENTIFICATION</scope>
</reference>
<accession>A0A8B9SYN5</accession>
<dbReference type="Gene3D" id="2.60.40.10">
    <property type="entry name" value="Immunoglobulins"/>
    <property type="match status" value="1"/>
</dbReference>
<dbReference type="AlphaFoldDB" id="A0A8B9SYN5"/>
<evidence type="ECO:0000313" key="6">
    <source>
        <dbReference type="Proteomes" id="UP000694400"/>
    </source>
</evidence>
<proteinExistence type="predicted"/>
<dbReference type="InterPro" id="IPR007110">
    <property type="entry name" value="Ig-like_dom"/>
</dbReference>
<dbReference type="InterPro" id="IPR013783">
    <property type="entry name" value="Ig-like_fold"/>
</dbReference>
<evidence type="ECO:0000259" key="4">
    <source>
        <dbReference type="PROSITE" id="PS50835"/>
    </source>
</evidence>
<keyword evidence="2" id="KW-0812">Transmembrane</keyword>
<feature type="chain" id="PRO_5034826831" description="Ig-like domain-containing protein" evidence="3">
    <location>
        <begin position="29"/>
        <end position="338"/>
    </location>
</feature>
<dbReference type="CDD" id="cd00099">
    <property type="entry name" value="IgV"/>
    <property type="match status" value="1"/>
</dbReference>
<dbReference type="Proteomes" id="UP000694400">
    <property type="component" value="Chromosome 32"/>
</dbReference>
<dbReference type="PROSITE" id="PS50835">
    <property type="entry name" value="IG_LIKE"/>
    <property type="match status" value="1"/>
</dbReference>
<keyword evidence="2" id="KW-0472">Membrane</keyword>
<reference evidence="5" key="1">
    <citation type="submission" date="2019-08" db="EMBL/GenBank/DDBJ databases">
        <title>Three high-quality genomes provides insights into domestication of ducks.</title>
        <authorList>
            <person name="Hou Z.C."/>
            <person name="Zhu F."/>
            <person name="Yin Z.T."/>
            <person name="Zhang F."/>
        </authorList>
    </citation>
    <scope>NUCLEOTIDE SEQUENCE [LARGE SCALE GENOMIC DNA]</scope>
</reference>